<organism evidence="2 3">
    <name type="scientific">Alkalihalophilus pseudofirmus (strain ATCC BAA-2126 / JCM 17055 / OF4)</name>
    <name type="common">Bacillus pseudofirmus</name>
    <dbReference type="NCBI Taxonomy" id="398511"/>
    <lineage>
        <taxon>Bacteria</taxon>
        <taxon>Bacillati</taxon>
        <taxon>Bacillota</taxon>
        <taxon>Bacilli</taxon>
        <taxon>Bacillales</taxon>
        <taxon>Bacillaceae</taxon>
        <taxon>Alkalihalophilus</taxon>
    </lineage>
</organism>
<keyword evidence="1" id="KW-0472">Membrane</keyword>
<dbReference type="Proteomes" id="UP000001544">
    <property type="component" value="Chromosome"/>
</dbReference>
<feature type="transmembrane region" description="Helical" evidence="1">
    <location>
        <begin position="6"/>
        <end position="28"/>
    </location>
</feature>
<evidence type="ECO:0000313" key="3">
    <source>
        <dbReference type="Proteomes" id="UP000001544"/>
    </source>
</evidence>
<keyword evidence="3" id="KW-1185">Reference proteome</keyword>
<dbReference type="EMBL" id="CP001878">
    <property type="protein sequence ID" value="ADC51094.1"/>
    <property type="molecule type" value="Genomic_DNA"/>
</dbReference>
<name>D3G009_ALKPO</name>
<evidence type="ECO:0000256" key="1">
    <source>
        <dbReference type="SAM" id="Phobius"/>
    </source>
</evidence>
<dbReference type="HOGENOM" id="CLU_3363303_0_0_9"/>
<gene>
    <name evidence="2" type="ordered locus">BpOF4_15225</name>
</gene>
<accession>D3G009</accession>
<keyword evidence="1" id="KW-0812">Transmembrane</keyword>
<dbReference type="STRING" id="398511.BpOF4_15225"/>
<evidence type="ECO:0000313" key="2">
    <source>
        <dbReference type="EMBL" id="ADC51094.1"/>
    </source>
</evidence>
<sequence length="35" mass="3698">MTLVQLVAVLGFGIMAMVLAVVMAIGLLKVSEYSE</sequence>
<protein>
    <submittedName>
        <fullName evidence="2">Uncharacterized protein</fullName>
    </submittedName>
</protein>
<reference evidence="2 3" key="1">
    <citation type="journal article" date="2011" name="Environ. Microbiol.">
        <title>Genome of alkaliphilic Bacillus pseudofirmus OF4 reveals adaptations that support the ability to grow in an external pH range from 7.5 to 11.4.</title>
        <authorList>
            <person name="Janto B."/>
            <person name="Ahmed A."/>
            <person name="Ito M."/>
            <person name="Liu J."/>
            <person name="Hicks D.B."/>
            <person name="Pagni S."/>
            <person name="Fackelmayer O.J."/>
            <person name="Smith T.A."/>
            <person name="Earl J."/>
            <person name="Elbourne L.D."/>
            <person name="Hassan K."/>
            <person name="Paulsen I.T."/>
            <person name="Kolsto A.B."/>
            <person name="Tourasse N.J."/>
            <person name="Ehrlich G.D."/>
            <person name="Boissy R."/>
            <person name="Ivey D.M."/>
            <person name="Li G."/>
            <person name="Xue Y."/>
            <person name="Ma Y."/>
            <person name="Hu F.Z."/>
            <person name="Krulwich T.A."/>
        </authorList>
    </citation>
    <scope>NUCLEOTIDE SEQUENCE [LARGE SCALE GENOMIC DNA]</scope>
    <source>
        <strain evidence="3">ATCC BAA-2126 / JCM 17055 / OF4</strain>
    </source>
</reference>
<dbReference type="KEGG" id="bpf:BpOF4_15225"/>
<proteinExistence type="predicted"/>
<keyword evidence="1" id="KW-1133">Transmembrane helix</keyword>
<dbReference type="AlphaFoldDB" id="D3G009"/>